<keyword evidence="1" id="KW-0547">Nucleotide-binding</keyword>
<dbReference type="AlphaFoldDB" id="A0AAW4VZQ9"/>
<evidence type="ECO:0000313" key="4">
    <source>
        <dbReference type="EMBL" id="MCC2177484.1"/>
    </source>
</evidence>
<dbReference type="GO" id="GO:0005524">
    <property type="term" value="F:ATP binding"/>
    <property type="evidence" value="ECO:0007669"/>
    <property type="project" value="UniProtKB-KW"/>
</dbReference>
<dbReference type="SUPFAM" id="SSF52540">
    <property type="entry name" value="P-loop containing nucleoside triphosphate hydrolases"/>
    <property type="match status" value="1"/>
</dbReference>
<dbReference type="PROSITE" id="PS50893">
    <property type="entry name" value="ABC_TRANSPORTER_2"/>
    <property type="match status" value="1"/>
</dbReference>
<evidence type="ECO:0000259" key="3">
    <source>
        <dbReference type="PROSITE" id="PS50893"/>
    </source>
</evidence>
<feature type="domain" description="ABC transporter" evidence="3">
    <location>
        <begin position="2"/>
        <end position="233"/>
    </location>
</feature>
<evidence type="ECO:0000256" key="2">
    <source>
        <dbReference type="ARBA" id="ARBA00022840"/>
    </source>
</evidence>
<protein>
    <submittedName>
        <fullName evidence="4">ATP-binding cassette domain-containing protein</fullName>
    </submittedName>
</protein>
<organism evidence="4 5">
    <name type="scientific">Agathobaculum butyriciproducens</name>
    <dbReference type="NCBI Taxonomy" id="1628085"/>
    <lineage>
        <taxon>Bacteria</taxon>
        <taxon>Bacillati</taxon>
        <taxon>Bacillota</taxon>
        <taxon>Clostridia</taxon>
        <taxon>Eubacteriales</taxon>
        <taxon>Butyricicoccaceae</taxon>
        <taxon>Agathobaculum</taxon>
    </lineage>
</organism>
<evidence type="ECO:0000256" key="1">
    <source>
        <dbReference type="ARBA" id="ARBA00022741"/>
    </source>
</evidence>
<dbReference type="InterPro" id="IPR003439">
    <property type="entry name" value="ABC_transporter-like_ATP-bd"/>
</dbReference>
<dbReference type="PANTHER" id="PTHR43514">
    <property type="entry name" value="ABC TRANSPORTER I FAMILY MEMBER 10"/>
    <property type="match status" value="1"/>
</dbReference>
<dbReference type="InterPro" id="IPR003593">
    <property type="entry name" value="AAA+_ATPase"/>
</dbReference>
<dbReference type="GO" id="GO:0016887">
    <property type="term" value="F:ATP hydrolysis activity"/>
    <property type="evidence" value="ECO:0007669"/>
    <property type="project" value="InterPro"/>
</dbReference>
<dbReference type="SMART" id="SM00382">
    <property type="entry name" value="AAA"/>
    <property type="match status" value="1"/>
</dbReference>
<dbReference type="Proteomes" id="UP001298753">
    <property type="component" value="Unassembled WGS sequence"/>
</dbReference>
<keyword evidence="2 4" id="KW-0067">ATP-binding</keyword>
<dbReference type="InterPro" id="IPR027417">
    <property type="entry name" value="P-loop_NTPase"/>
</dbReference>
<dbReference type="InterPro" id="IPR050334">
    <property type="entry name" value="Molybdenum_import_ModC"/>
</dbReference>
<name>A0AAW4VZQ9_9FIRM</name>
<comment type="caution">
    <text evidence="4">The sequence shown here is derived from an EMBL/GenBank/DDBJ whole genome shotgun (WGS) entry which is preliminary data.</text>
</comment>
<dbReference type="GeneID" id="98660349"/>
<dbReference type="PANTHER" id="PTHR43514:SF1">
    <property type="entry name" value="SULFATE_THIOSULFATE IMPORT ATP-BINDING PROTEIN CYSA"/>
    <property type="match status" value="1"/>
</dbReference>
<reference evidence="4 5" key="1">
    <citation type="submission" date="2021-10" db="EMBL/GenBank/DDBJ databases">
        <title>Anaerobic single-cell dispensing facilitates the cultivation of human gut bacteria.</title>
        <authorList>
            <person name="Afrizal A."/>
        </authorList>
    </citation>
    <scope>NUCLEOTIDE SEQUENCE [LARGE SCALE GENOMIC DNA]</scope>
    <source>
        <strain evidence="4 5">CLA-AA-H270</strain>
    </source>
</reference>
<dbReference type="RefSeq" id="WP_227601019.1">
    <property type="nucleotide sequence ID" value="NZ_JAJEPX010000035.1"/>
</dbReference>
<dbReference type="Gene3D" id="3.40.50.300">
    <property type="entry name" value="P-loop containing nucleotide triphosphate hydrolases"/>
    <property type="match status" value="1"/>
</dbReference>
<dbReference type="EMBL" id="JAJEPX010000035">
    <property type="protein sequence ID" value="MCC2177484.1"/>
    <property type="molecule type" value="Genomic_DNA"/>
</dbReference>
<evidence type="ECO:0000313" key="5">
    <source>
        <dbReference type="Proteomes" id="UP001298753"/>
    </source>
</evidence>
<proteinExistence type="predicted"/>
<accession>A0AAW4VZQ9</accession>
<gene>
    <name evidence="4" type="ORF">LKD22_10165</name>
</gene>
<sequence>MALIVNIEKTLGDFHLNVHFTAEREVMALLGASGCGKSMTLGCIAGIVRPDKGHIELNGRVLFDSDKKINLPPQKRKVGYLFQQYALFPHMTVEQNIRAGAHARPKNEREQAVREVLHAFRLEGLENNRPSQLSGGQQQRCALARILVGQPELVLLDEPFSALDAYLKWQVELELSDILKNLSCGTLFVTHNRDEVYRLCDTVCVLNRGKSDPKETVQELFRAPATMGAALISGCKNVSAAEVKQGGTLFCKDWNVTLKTALHVPENIAYVGVRAHYFTTEGTENAIPCTVERVVENPFSTVVMLQTAGAGRLRWELDKAVWETLSGTEKLMLYVRPEDVMPLTE</sequence>
<dbReference type="Pfam" id="PF00005">
    <property type="entry name" value="ABC_tran"/>
    <property type="match status" value="1"/>
</dbReference>
<keyword evidence="5" id="KW-1185">Reference proteome</keyword>